<keyword evidence="3" id="KW-0472">Membrane</keyword>
<feature type="coiled-coil region" evidence="1">
    <location>
        <begin position="118"/>
        <end position="148"/>
    </location>
</feature>
<accession>A0A7M7K917</accession>
<feature type="region of interest" description="Disordered" evidence="2">
    <location>
        <begin position="149"/>
        <end position="187"/>
    </location>
</feature>
<organism evidence="4 5">
    <name type="scientific">Varroa destructor</name>
    <name type="common">Honeybee mite</name>
    <dbReference type="NCBI Taxonomy" id="109461"/>
    <lineage>
        <taxon>Eukaryota</taxon>
        <taxon>Metazoa</taxon>
        <taxon>Ecdysozoa</taxon>
        <taxon>Arthropoda</taxon>
        <taxon>Chelicerata</taxon>
        <taxon>Arachnida</taxon>
        <taxon>Acari</taxon>
        <taxon>Parasitiformes</taxon>
        <taxon>Mesostigmata</taxon>
        <taxon>Gamasina</taxon>
        <taxon>Dermanyssoidea</taxon>
        <taxon>Varroidae</taxon>
        <taxon>Varroa</taxon>
    </lineage>
</organism>
<name>A0A7M7K917_VARDE</name>
<keyword evidence="5" id="KW-1185">Reference proteome</keyword>
<dbReference type="InParanoid" id="A0A7M7K917"/>
<evidence type="ECO:0000256" key="3">
    <source>
        <dbReference type="SAM" id="Phobius"/>
    </source>
</evidence>
<evidence type="ECO:0000313" key="4">
    <source>
        <dbReference type="EnsemblMetazoa" id="XP_022663415"/>
    </source>
</evidence>
<proteinExistence type="predicted"/>
<evidence type="ECO:0000256" key="1">
    <source>
        <dbReference type="SAM" id="Coils"/>
    </source>
</evidence>
<protein>
    <submittedName>
        <fullName evidence="4">Uncharacterized protein</fullName>
    </submittedName>
</protein>
<dbReference type="GeneID" id="111251264"/>
<keyword evidence="3" id="KW-1133">Transmembrane helix</keyword>
<sequence>MTAKSEKLSSALILRAKLPNTIAFFCEICGKETEDPRSTVCVPCSCIFDLSTEKTAVTESFICDDKVDKRDILESSCNEQSSFSQLNHRKKPRMTSKKADGSAYEHVDKLVEIVTASMVHLAKQYEELQDLRSRVEKLESLAKKFVEEYPSKRSTSKKARNSSPPRGTGIAPRISKTKARQSEKEDHFVVNTTDLNATTEDAGSADRRTRLIATIVLLVAVVMFLVAAMYVACY</sequence>
<feature type="transmembrane region" description="Helical" evidence="3">
    <location>
        <begin position="211"/>
        <end position="232"/>
    </location>
</feature>
<dbReference type="EnsemblMetazoa" id="XM_022807680">
    <property type="protein sequence ID" value="XP_022663415"/>
    <property type="gene ID" value="LOC111251264"/>
</dbReference>
<reference evidence="4" key="1">
    <citation type="submission" date="2021-01" db="UniProtKB">
        <authorList>
            <consortium name="EnsemblMetazoa"/>
        </authorList>
    </citation>
    <scope>IDENTIFICATION</scope>
</reference>
<dbReference type="Proteomes" id="UP000594260">
    <property type="component" value="Unplaced"/>
</dbReference>
<keyword evidence="3" id="KW-0812">Transmembrane</keyword>
<evidence type="ECO:0000256" key="2">
    <source>
        <dbReference type="SAM" id="MobiDB-lite"/>
    </source>
</evidence>
<evidence type="ECO:0000313" key="5">
    <source>
        <dbReference type="Proteomes" id="UP000594260"/>
    </source>
</evidence>
<dbReference type="KEGG" id="vde:111251264"/>
<dbReference type="RefSeq" id="XP_022663415.1">
    <property type="nucleotide sequence ID" value="XM_022807680.1"/>
</dbReference>
<dbReference type="AlphaFoldDB" id="A0A7M7K917"/>
<keyword evidence="1" id="KW-0175">Coiled coil</keyword>